<accession>A0A1M4WLM5</accession>
<dbReference type="GO" id="GO:0006099">
    <property type="term" value="P:tricarboxylic acid cycle"/>
    <property type="evidence" value="ECO:0007669"/>
    <property type="project" value="TreeGrafter"/>
</dbReference>
<dbReference type="InterPro" id="IPR003781">
    <property type="entry name" value="CoA-bd"/>
</dbReference>
<dbReference type="AlphaFoldDB" id="A0A1M4WLM5"/>
<reference evidence="4" key="1">
    <citation type="submission" date="2016-11" db="EMBL/GenBank/DDBJ databases">
        <authorList>
            <person name="Varghese N."/>
            <person name="Submissions S."/>
        </authorList>
    </citation>
    <scope>NUCLEOTIDE SEQUENCE [LARGE SCALE GENOMIC DNA]</scope>
    <source>
        <strain evidence="4">DSM 18095</strain>
    </source>
</reference>
<proteinExistence type="predicted"/>
<dbReference type="PANTHER" id="PTHR11117">
    <property type="entry name" value="SUCCINYL-COA LIGASE SUBUNIT ALPHA"/>
    <property type="match status" value="1"/>
</dbReference>
<dbReference type="RefSeq" id="WP_072975830.1">
    <property type="nucleotide sequence ID" value="NZ_FQTY01000007.1"/>
</dbReference>
<dbReference type="GO" id="GO:0004776">
    <property type="term" value="F:succinate-CoA ligase (GDP-forming) activity"/>
    <property type="evidence" value="ECO:0007669"/>
    <property type="project" value="TreeGrafter"/>
</dbReference>
<evidence type="ECO:0000259" key="2">
    <source>
        <dbReference type="Pfam" id="PF02629"/>
    </source>
</evidence>
<dbReference type="InterPro" id="IPR005811">
    <property type="entry name" value="SUCC_ACL_C"/>
</dbReference>
<dbReference type="GeneID" id="90993922"/>
<evidence type="ECO:0000259" key="1">
    <source>
        <dbReference type="Pfam" id="PF00549"/>
    </source>
</evidence>
<organism evidence="3 4">
    <name type="scientific">Tissierella praeacuta DSM 18095</name>
    <dbReference type="NCBI Taxonomy" id="1123404"/>
    <lineage>
        <taxon>Bacteria</taxon>
        <taxon>Bacillati</taxon>
        <taxon>Bacillota</taxon>
        <taxon>Tissierellia</taxon>
        <taxon>Tissierellales</taxon>
        <taxon>Tissierellaceae</taxon>
        <taxon>Tissierella</taxon>
    </lineage>
</organism>
<keyword evidence="4" id="KW-1185">Reference proteome</keyword>
<dbReference type="Gene3D" id="3.40.50.720">
    <property type="entry name" value="NAD(P)-binding Rossmann-like Domain"/>
    <property type="match status" value="1"/>
</dbReference>
<protein>
    <submittedName>
        <fullName evidence="3">FdrA protein</fullName>
    </submittedName>
</protein>
<sequence>MLFTVIKKNSYQDSINLMLLTKLLSSMDHVNRISIMMGTPANKDIFANSNFYTEKLDEAGPNDICIVIDSEEESIVPKVVEEVDKFLKDQSVQSKRDKIPVSMSWDSSMSKLPEANLALISISGEYAAEEANKGLDRGLNVFIFSDNVSIEEEKKLKEKARDKNLLVMGPDCGTGIIQGVPLAFANVIDKGNIGIIGASGTGIQEVSSIISRKGAGISHAIGIGGRDLSSEIGGITAISALELLSNDIDTEVIVFISKPPAEEVRDKIIDIFKTIDKPIVAIFIGEKPLKSEENIYYVWTLEEAAIKAIELSKRLVQRLVPNIDILVKSNKQKGIKGLYSGGTLAAEAAMIIEDRLNIQHQKNHDKGIMLKYNEHLIVDLGDDEYTKGKPHPMMDPTIRLEMMKNICKEEDTAVVLLDFVIGYGGHEDIVGEFIPVIKEIKKGLEEKQGEIVFIASVTGTMGDPQIYHDQVSKLESSGVIVMESNAQGAILVTEIIKYINGNDKTTMSTKQNTSLLTEELKVINIGLKHFAEPMVKYGAEVVHYKWKPIAGGNKYLASILSKLK</sequence>
<feature type="domain" description="ATP-citrate synthase/succinyl-CoA ligase C-terminal" evidence="1">
    <location>
        <begin position="338"/>
        <end position="488"/>
    </location>
</feature>
<name>A0A1M4WLM5_9FIRM</name>
<dbReference type="NCBIfam" id="NF004760">
    <property type="entry name" value="PRK06091.1"/>
    <property type="match status" value="1"/>
</dbReference>
<dbReference type="Gene3D" id="3.40.50.261">
    <property type="entry name" value="Succinyl-CoA synthetase domains"/>
    <property type="match status" value="2"/>
</dbReference>
<dbReference type="Proteomes" id="UP000184114">
    <property type="component" value="Unassembled WGS sequence"/>
</dbReference>
<dbReference type="SUPFAM" id="SSF52210">
    <property type="entry name" value="Succinyl-CoA synthetase domains"/>
    <property type="match status" value="1"/>
</dbReference>
<dbReference type="Pfam" id="PF02629">
    <property type="entry name" value="CoA_binding"/>
    <property type="match status" value="1"/>
</dbReference>
<dbReference type="STRING" id="1123404.SAMN02745784_01918"/>
<dbReference type="InterPro" id="IPR016102">
    <property type="entry name" value="Succinyl-CoA_synth-like"/>
</dbReference>
<dbReference type="PANTHER" id="PTHR11117:SF24">
    <property type="entry name" value="PROTEIN FDRA"/>
    <property type="match status" value="1"/>
</dbReference>
<evidence type="ECO:0000313" key="4">
    <source>
        <dbReference type="Proteomes" id="UP000184114"/>
    </source>
</evidence>
<feature type="domain" description="CoA-binding" evidence="2">
    <location>
        <begin position="190"/>
        <end position="285"/>
    </location>
</feature>
<dbReference type="GO" id="GO:0004775">
    <property type="term" value="F:succinate-CoA ligase (ADP-forming) activity"/>
    <property type="evidence" value="ECO:0007669"/>
    <property type="project" value="TreeGrafter"/>
</dbReference>
<dbReference type="GO" id="GO:0005829">
    <property type="term" value="C:cytosol"/>
    <property type="evidence" value="ECO:0007669"/>
    <property type="project" value="TreeGrafter"/>
</dbReference>
<gene>
    <name evidence="3" type="ORF">SAMN02745784_01918</name>
</gene>
<dbReference type="GO" id="GO:0009361">
    <property type="term" value="C:succinate-CoA ligase complex (ADP-forming)"/>
    <property type="evidence" value="ECO:0007669"/>
    <property type="project" value="TreeGrafter"/>
</dbReference>
<dbReference type="Pfam" id="PF00549">
    <property type="entry name" value="Ligase_CoA"/>
    <property type="match status" value="1"/>
</dbReference>
<dbReference type="EMBL" id="FQTY01000007">
    <property type="protein sequence ID" value="SHE82060.1"/>
    <property type="molecule type" value="Genomic_DNA"/>
</dbReference>
<evidence type="ECO:0000313" key="3">
    <source>
        <dbReference type="EMBL" id="SHE82060.1"/>
    </source>
</evidence>